<dbReference type="eggNOG" id="COG1544">
    <property type="taxonomic scope" value="Bacteria"/>
</dbReference>
<dbReference type="Proteomes" id="UP000002724">
    <property type="component" value="Chromosome"/>
</dbReference>
<dbReference type="CDD" id="cd00552">
    <property type="entry name" value="RaiA"/>
    <property type="match status" value="1"/>
</dbReference>
<dbReference type="EMBL" id="CP001110">
    <property type="protein sequence ID" value="ACF42984.1"/>
    <property type="molecule type" value="Genomic_DNA"/>
</dbReference>
<sequence length="106" mass="12004">MTKAVVTDPVTVTVTLRHSNNHNDIEEYARNAVQALTRIYPGIISCHIILDHQKNDFEKNKLAEITVHVPQNVLVAKEACTAYELAIDTCVDALSRQLLKYKEKMQ</sequence>
<dbReference type="OrthoDB" id="9808702at2"/>
<evidence type="ECO:0000313" key="1">
    <source>
        <dbReference type="EMBL" id="ACF42984.1"/>
    </source>
</evidence>
<dbReference type="AlphaFoldDB" id="B4SDZ3"/>
<evidence type="ECO:0008006" key="3">
    <source>
        <dbReference type="Google" id="ProtNLM"/>
    </source>
</evidence>
<dbReference type="NCBIfam" id="TIGR00741">
    <property type="entry name" value="yfiA"/>
    <property type="match status" value="1"/>
</dbReference>
<gene>
    <name evidence="1" type="ordered locus">Ppha_0689</name>
</gene>
<evidence type="ECO:0000313" key="2">
    <source>
        <dbReference type="Proteomes" id="UP000002724"/>
    </source>
</evidence>
<dbReference type="HOGENOM" id="CLU_071472_5_2_10"/>
<accession>B4SDZ3</accession>
<dbReference type="InterPro" id="IPR036567">
    <property type="entry name" value="RHF-like"/>
</dbReference>
<dbReference type="KEGG" id="pph:Ppha_0689"/>
<keyword evidence="2" id="KW-1185">Reference proteome</keyword>
<dbReference type="InterPro" id="IPR003489">
    <property type="entry name" value="RHF/RaiA"/>
</dbReference>
<dbReference type="SUPFAM" id="SSF69754">
    <property type="entry name" value="Ribosome binding protein Y (YfiA homologue)"/>
    <property type="match status" value="1"/>
</dbReference>
<dbReference type="STRING" id="324925.Ppha_0689"/>
<dbReference type="Pfam" id="PF02482">
    <property type="entry name" value="Ribosomal_S30AE"/>
    <property type="match status" value="1"/>
</dbReference>
<organism evidence="1 2">
    <name type="scientific">Pelodictyon phaeoclathratiforme (strain DSM 5477 / BU-1)</name>
    <dbReference type="NCBI Taxonomy" id="324925"/>
    <lineage>
        <taxon>Bacteria</taxon>
        <taxon>Pseudomonadati</taxon>
        <taxon>Chlorobiota</taxon>
        <taxon>Chlorobiia</taxon>
        <taxon>Chlorobiales</taxon>
        <taxon>Chlorobiaceae</taxon>
        <taxon>Chlorobium/Pelodictyon group</taxon>
        <taxon>Pelodictyon</taxon>
    </lineage>
</organism>
<protein>
    <recommendedName>
        <fullName evidence="3">Sigma 54 modulation protein/ribosomal protein S30EA</fullName>
    </recommendedName>
</protein>
<proteinExistence type="predicted"/>
<reference evidence="1 2" key="1">
    <citation type="submission" date="2008-06" db="EMBL/GenBank/DDBJ databases">
        <title>Complete sequence of Pelodictyon phaeoclathratiforme BU-1.</title>
        <authorList>
            <consortium name="US DOE Joint Genome Institute"/>
            <person name="Lucas S."/>
            <person name="Copeland A."/>
            <person name="Lapidus A."/>
            <person name="Glavina del Rio T."/>
            <person name="Dalin E."/>
            <person name="Tice H."/>
            <person name="Bruce D."/>
            <person name="Goodwin L."/>
            <person name="Pitluck S."/>
            <person name="Schmutz J."/>
            <person name="Larimer F."/>
            <person name="Land M."/>
            <person name="Hauser L."/>
            <person name="Kyrpides N."/>
            <person name="Mikhailova N."/>
            <person name="Liu Z."/>
            <person name="Li T."/>
            <person name="Zhao F."/>
            <person name="Overmann J."/>
            <person name="Bryant D.A."/>
            <person name="Richardson P."/>
        </authorList>
    </citation>
    <scope>NUCLEOTIDE SEQUENCE [LARGE SCALE GENOMIC DNA]</scope>
    <source>
        <strain evidence="2">DSM 5477 / BU-1</strain>
    </source>
</reference>
<dbReference type="Gene3D" id="3.30.160.100">
    <property type="entry name" value="Ribosome hibernation promotion factor-like"/>
    <property type="match status" value="1"/>
</dbReference>
<dbReference type="RefSeq" id="WP_012507479.1">
    <property type="nucleotide sequence ID" value="NC_011060.1"/>
</dbReference>
<name>B4SDZ3_PELPB</name>